<evidence type="ECO:0000313" key="3">
    <source>
        <dbReference type="Proteomes" id="UP000320623"/>
    </source>
</evidence>
<name>A0A0S4MV49_9BACT</name>
<dbReference type="OrthoDB" id="9814672at2"/>
<reference evidence="3" key="1">
    <citation type="submission" date="2015-11" db="EMBL/GenBank/DDBJ databases">
        <authorList>
            <person name="Varghese N."/>
        </authorList>
    </citation>
    <scope>NUCLEOTIDE SEQUENCE [LARGE SCALE GENOMIC DNA]</scope>
</reference>
<dbReference type="AlphaFoldDB" id="A0A0S4MV49"/>
<proteinExistence type="predicted"/>
<evidence type="ECO:0000313" key="2">
    <source>
        <dbReference type="EMBL" id="CUU01823.1"/>
    </source>
</evidence>
<sequence length="179" mass="19944">MRNLIFVLLIFAGCYTIIKHPEVNYEDSSGGVYTSHVSYRSNCSGCHSRADLDYFYDLMPSQDASAWVYYNYPWWFSWVNMEADTGSSTGSVFERVREFGTHRTPSNESFSPPPSRTPSGSDSSSKSSSTGSISKGSEVNSEGARSLGNLRSSDGNSREQNKESEQNKEGKRNIGSRRK</sequence>
<accession>A0A0S4MV49</accession>
<dbReference type="STRING" id="1643428.GCA_001442855_00332"/>
<feature type="region of interest" description="Disordered" evidence="1">
    <location>
        <begin position="101"/>
        <end position="179"/>
    </location>
</feature>
<keyword evidence="3" id="KW-1185">Reference proteome</keyword>
<feature type="compositionally biased region" description="Low complexity" evidence="1">
    <location>
        <begin position="117"/>
        <end position="137"/>
    </location>
</feature>
<gene>
    <name evidence="2" type="ORF">JGI1_00345</name>
</gene>
<dbReference type="RefSeq" id="WP_140944147.1">
    <property type="nucleotide sequence ID" value="NZ_FAOO01000002.1"/>
</dbReference>
<protein>
    <submittedName>
        <fullName evidence="2">Uncharacterized protein</fullName>
    </submittedName>
</protein>
<dbReference type="Proteomes" id="UP000320623">
    <property type="component" value="Unassembled WGS sequence"/>
</dbReference>
<dbReference type="EMBL" id="FAOO01000002">
    <property type="protein sequence ID" value="CUU01823.1"/>
    <property type="molecule type" value="Genomic_DNA"/>
</dbReference>
<evidence type="ECO:0000256" key="1">
    <source>
        <dbReference type="SAM" id="MobiDB-lite"/>
    </source>
</evidence>
<feature type="compositionally biased region" description="Basic and acidic residues" evidence="1">
    <location>
        <begin position="156"/>
        <end position="172"/>
    </location>
</feature>
<organism evidence="2 3">
    <name type="scientific">Candidatus Thermokryptus mobilis</name>
    <dbReference type="NCBI Taxonomy" id="1643428"/>
    <lineage>
        <taxon>Bacteria</taxon>
        <taxon>Pseudomonadati</taxon>
        <taxon>Candidatus Kryptoniota</taxon>
        <taxon>Candidatus Thermokryptus</taxon>
    </lineage>
</organism>